<gene>
    <name evidence="2" type="ORF">BDK92_1296</name>
</gene>
<proteinExistence type="predicted"/>
<reference evidence="2 3" key="1">
    <citation type="submission" date="2018-10" db="EMBL/GenBank/DDBJ databases">
        <title>Sequencing the genomes of 1000 actinobacteria strains.</title>
        <authorList>
            <person name="Klenk H.-P."/>
        </authorList>
    </citation>
    <scope>NUCLEOTIDE SEQUENCE [LARGE SCALE GENOMIC DNA]</scope>
    <source>
        <strain evidence="2 3">DSM 45175</strain>
    </source>
</reference>
<dbReference type="SUPFAM" id="SSF140453">
    <property type="entry name" value="EsxAB dimer-like"/>
    <property type="match status" value="1"/>
</dbReference>
<dbReference type="Proteomes" id="UP000277671">
    <property type="component" value="Unassembled WGS sequence"/>
</dbReference>
<evidence type="ECO:0000259" key="1">
    <source>
        <dbReference type="Pfam" id="PF00934"/>
    </source>
</evidence>
<dbReference type="Pfam" id="PF00934">
    <property type="entry name" value="PE"/>
    <property type="match status" value="1"/>
</dbReference>
<dbReference type="EMBL" id="RBKT01000001">
    <property type="protein sequence ID" value="RKR87024.1"/>
    <property type="molecule type" value="Genomic_DNA"/>
</dbReference>
<sequence>MDNQFEVEPENLAENGAGIGRVGENLQTLWQQFSSQVEAMGDIFGDDDVSSLIATSYQAAHQIAADSIGTVVESLAGFGTGLQEMAARYAEADEQIADGFRRLLR</sequence>
<comment type="caution">
    <text evidence="2">The sequence shown here is derived from an EMBL/GenBank/DDBJ whole genome shotgun (WGS) entry which is preliminary data.</text>
</comment>
<dbReference type="AlphaFoldDB" id="A0A495JF60"/>
<keyword evidence="3" id="KW-1185">Reference proteome</keyword>
<dbReference type="InterPro" id="IPR036689">
    <property type="entry name" value="ESAT-6-like_sf"/>
</dbReference>
<feature type="domain" description="PE" evidence="1">
    <location>
        <begin position="7"/>
        <end position="95"/>
    </location>
</feature>
<dbReference type="InterPro" id="IPR000084">
    <property type="entry name" value="PE-PGRS_N"/>
</dbReference>
<organism evidence="2 3">
    <name type="scientific">Micromonospora pisi</name>
    <dbReference type="NCBI Taxonomy" id="589240"/>
    <lineage>
        <taxon>Bacteria</taxon>
        <taxon>Bacillati</taxon>
        <taxon>Actinomycetota</taxon>
        <taxon>Actinomycetes</taxon>
        <taxon>Micromonosporales</taxon>
        <taxon>Micromonosporaceae</taxon>
        <taxon>Micromonospora</taxon>
    </lineage>
</organism>
<name>A0A495JF60_9ACTN</name>
<dbReference type="Gene3D" id="1.10.287.1060">
    <property type="entry name" value="ESAT-6-like"/>
    <property type="match status" value="1"/>
</dbReference>
<evidence type="ECO:0000313" key="3">
    <source>
        <dbReference type="Proteomes" id="UP000277671"/>
    </source>
</evidence>
<dbReference type="RefSeq" id="WP_170208515.1">
    <property type="nucleotide sequence ID" value="NZ_RBKT01000001.1"/>
</dbReference>
<protein>
    <submittedName>
        <fullName evidence="2">PE family protein</fullName>
    </submittedName>
</protein>
<evidence type="ECO:0000313" key="2">
    <source>
        <dbReference type="EMBL" id="RKR87024.1"/>
    </source>
</evidence>
<accession>A0A495JF60</accession>